<comment type="similarity">
    <text evidence="3">Belongs to the MNN1/MNT family.</text>
</comment>
<organism evidence="10 11">
    <name type="scientific">Lojkania enalia</name>
    <dbReference type="NCBI Taxonomy" id="147567"/>
    <lineage>
        <taxon>Eukaryota</taxon>
        <taxon>Fungi</taxon>
        <taxon>Dikarya</taxon>
        <taxon>Ascomycota</taxon>
        <taxon>Pezizomycotina</taxon>
        <taxon>Dothideomycetes</taxon>
        <taxon>Pleosporomycetidae</taxon>
        <taxon>Pleosporales</taxon>
        <taxon>Pleosporales incertae sedis</taxon>
        <taxon>Lojkania</taxon>
    </lineage>
</organism>
<keyword evidence="5" id="KW-0812">Transmembrane</keyword>
<dbReference type="InterPro" id="IPR022751">
    <property type="entry name" value="Alpha_mannosyltransferase"/>
</dbReference>
<evidence type="ECO:0000313" key="10">
    <source>
        <dbReference type="EMBL" id="KAF2258775.1"/>
    </source>
</evidence>
<evidence type="ECO:0000313" key="11">
    <source>
        <dbReference type="Proteomes" id="UP000800093"/>
    </source>
</evidence>
<dbReference type="Proteomes" id="UP000800093">
    <property type="component" value="Unassembled WGS sequence"/>
</dbReference>
<evidence type="ECO:0000256" key="8">
    <source>
        <dbReference type="ARBA" id="ARBA00023034"/>
    </source>
</evidence>
<keyword evidence="6" id="KW-0735">Signal-anchor</keyword>
<dbReference type="PANTHER" id="PTHR31646">
    <property type="entry name" value="ALPHA-1,2-MANNOSYLTRANSFERASE MNN2"/>
    <property type="match status" value="1"/>
</dbReference>
<dbReference type="EMBL" id="ML986740">
    <property type="protein sequence ID" value="KAF2258775.1"/>
    <property type="molecule type" value="Genomic_DNA"/>
</dbReference>
<evidence type="ECO:0000256" key="3">
    <source>
        <dbReference type="ARBA" id="ARBA00009105"/>
    </source>
</evidence>
<evidence type="ECO:0000256" key="7">
    <source>
        <dbReference type="ARBA" id="ARBA00022989"/>
    </source>
</evidence>
<accession>A0A9P4K260</accession>
<evidence type="ECO:0000256" key="5">
    <source>
        <dbReference type="ARBA" id="ARBA00022692"/>
    </source>
</evidence>
<keyword evidence="9" id="KW-0472">Membrane</keyword>
<dbReference type="GO" id="GO:0000139">
    <property type="term" value="C:Golgi membrane"/>
    <property type="evidence" value="ECO:0007669"/>
    <property type="project" value="UniProtKB-SubCell"/>
</dbReference>
<gene>
    <name evidence="10" type="ORF">CC78DRAFT_537529</name>
</gene>
<dbReference type="GO" id="GO:0000026">
    <property type="term" value="F:alpha-1,2-mannosyltransferase activity"/>
    <property type="evidence" value="ECO:0007669"/>
    <property type="project" value="TreeGrafter"/>
</dbReference>
<keyword evidence="11" id="KW-1185">Reference proteome</keyword>
<keyword evidence="8" id="KW-0333">Golgi apparatus</keyword>
<evidence type="ECO:0000256" key="9">
    <source>
        <dbReference type="ARBA" id="ARBA00023136"/>
    </source>
</evidence>
<reference evidence="11" key="1">
    <citation type="journal article" date="2020" name="Stud. Mycol.">
        <title>101 Dothideomycetes genomes: A test case for predicting lifestyles and emergence of pathogens.</title>
        <authorList>
            <person name="Haridas S."/>
            <person name="Albert R."/>
            <person name="Binder M."/>
            <person name="Bloem J."/>
            <person name="LaButti K."/>
            <person name="Salamov A."/>
            <person name="Andreopoulos B."/>
            <person name="Baker S."/>
            <person name="Barry K."/>
            <person name="Bills G."/>
            <person name="Bluhm B."/>
            <person name="Cannon C."/>
            <person name="Castanera R."/>
            <person name="Culley D."/>
            <person name="Daum C."/>
            <person name="Ezra D."/>
            <person name="Gonzalez J."/>
            <person name="Henrissat B."/>
            <person name="Kuo A."/>
            <person name="Liang C."/>
            <person name="Lipzen A."/>
            <person name="Lutzoni F."/>
            <person name="Magnuson J."/>
            <person name="Mondo S."/>
            <person name="Nolan M."/>
            <person name="Ohm R."/>
            <person name="Pangilinan J."/>
            <person name="Park H.-J."/>
            <person name="Ramirez L."/>
            <person name="Alfaro M."/>
            <person name="Sun H."/>
            <person name="Tritt A."/>
            <person name="Yoshinaga Y."/>
            <person name="Zwiers L.-H."/>
            <person name="Turgeon B."/>
            <person name="Goodwin S."/>
            <person name="Spatafora J."/>
            <person name="Crous P."/>
            <person name="Grigoriev I."/>
        </authorList>
    </citation>
    <scope>NUCLEOTIDE SEQUENCE [LARGE SCALE GENOMIC DNA]</scope>
    <source>
        <strain evidence="11">CBS 304.66</strain>
    </source>
</reference>
<dbReference type="PANTHER" id="PTHR31646:SF1">
    <property type="entry name" value="ALPHA-1,2-MANNOSYLTRANSFERASE MNN2"/>
    <property type="match status" value="1"/>
</dbReference>
<comment type="subcellular location">
    <subcellularLocation>
        <location evidence="1">Golgi apparatus membrane</location>
        <topology evidence="1">Single-pass type II membrane protein</topology>
    </subcellularLocation>
</comment>
<name>A0A9P4K260_9PLEO</name>
<comment type="pathway">
    <text evidence="2">Protein modification; protein glycosylation.</text>
</comment>
<comment type="caution">
    <text evidence="10">The sequence shown here is derived from an EMBL/GenBank/DDBJ whole genome shotgun (WGS) entry which is preliminary data.</text>
</comment>
<evidence type="ECO:0000256" key="2">
    <source>
        <dbReference type="ARBA" id="ARBA00004922"/>
    </source>
</evidence>
<keyword evidence="4 10" id="KW-0808">Transferase</keyword>
<protein>
    <submittedName>
        <fullName evidence="10">Nucleotide-diphospho-sugar transferase</fullName>
    </submittedName>
</protein>
<evidence type="ECO:0000256" key="1">
    <source>
        <dbReference type="ARBA" id="ARBA00004323"/>
    </source>
</evidence>
<dbReference type="SUPFAM" id="SSF53448">
    <property type="entry name" value="Nucleotide-diphospho-sugar transferases"/>
    <property type="match status" value="1"/>
</dbReference>
<dbReference type="Pfam" id="PF11051">
    <property type="entry name" value="Mannosyl_trans3"/>
    <property type="match status" value="2"/>
</dbReference>
<evidence type="ECO:0000256" key="4">
    <source>
        <dbReference type="ARBA" id="ARBA00022679"/>
    </source>
</evidence>
<keyword evidence="7" id="KW-1133">Transmembrane helix</keyword>
<evidence type="ECO:0000256" key="6">
    <source>
        <dbReference type="ARBA" id="ARBA00022968"/>
    </source>
</evidence>
<dbReference type="AlphaFoldDB" id="A0A9P4K260"/>
<dbReference type="InterPro" id="IPR029044">
    <property type="entry name" value="Nucleotide-diphossugar_trans"/>
</dbReference>
<sequence>MCLSLPSPRVSSVASSSLGRFSRPKNYTNIPFSSHTTSFWEDLSLTLTKARPKCDPIKAKGTEGKGVMDSHTNYEAIITKNLSRPDVLILSEEDEKALYHSHRFMKQEARRLGRLLPYKPNTRGIVMTAGPEQLPILLVTVRMIRRANSKLPVEVVLASWDDYNATTCEKVLPSLNARCRVLSGVHAHRGGTRGMDNFIYKIYALILSSFQHNVFIDADCFPVRDPDELFQTAPYTTHGLITWPDMWANTVSGHFYHIASIPEVPITASLSSESGQVLVDKGKHAATLMLLAYYNYYGTDYFYYLENQSPFGRGDKDTFVPAALALDLPVYQVKHRLSPIGRHNDQFRMTGMVQYTPSDDFEAFYDIPSHLHKNKAWIPIEDNIKPFFVHHNLVKLRPLKMLDDGYPSHFNGKFQRMWGDDAKPRIEFFGRDLEKDVWESIIDEACRLDETQCKRLRKYYDFVFEGWGTGDRSETMALE</sequence>
<proteinExistence type="inferred from homology"/>
<dbReference type="OrthoDB" id="430354at2759"/>
<dbReference type="GO" id="GO:0046354">
    <property type="term" value="P:mannan biosynthetic process"/>
    <property type="evidence" value="ECO:0007669"/>
    <property type="project" value="TreeGrafter"/>
</dbReference>
<dbReference type="Gene3D" id="3.90.550.10">
    <property type="entry name" value="Spore Coat Polysaccharide Biosynthesis Protein SpsA, Chain A"/>
    <property type="match status" value="1"/>
</dbReference>